<comment type="caution">
    <text evidence="4">The sequence shown here is derived from an EMBL/GenBank/DDBJ whole genome shotgun (WGS) entry which is preliminary data.</text>
</comment>
<dbReference type="InterPro" id="IPR029052">
    <property type="entry name" value="Metallo-depent_PP-like"/>
</dbReference>
<dbReference type="EMBL" id="RBIL01000001">
    <property type="protein sequence ID" value="RKQ91392.1"/>
    <property type="molecule type" value="Genomic_DNA"/>
</dbReference>
<name>A0A660L8P2_9ACTN</name>
<dbReference type="OrthoDB" id="9809781at2"/>
<evidence type="ECO:0000259" key="2">
    <source>
        <dbReference type="Pfam" id="PF00149"/>
    </source>
</evidence>
<feature type="signal peptide" evidence="1">
    <location>
        <begin position="1"/>
        <end position="22"/>
    </location>
</feature>
<organism evidence="4 5">
    <name type="scientific">Solirubrobacter pauli</name>
    <dbReference type="NCBI Taxonomy" id="166793"/>
    <lineage>
        <taxon>Bacteria</taxon>
        <taxon>Bacillati</taxon>
        <taxon>Actinomycetota</taxon>
        <taxon>Thermoleophilia</taxon>
        <taxon>Solirubrobacterales</taxon>
        <taxon>Solirubrobacteraceae</taxon>
        <taxon>Solirubrobacter</taxon>
    </lineage>
</organism>
<keyword evidence="1" id="KW-0732">Signal</keyword>
<dbReference type="RefSeq" id="WP_121248959.1">
    <property type="nucleotide sequence ID" value="NZ_RBIL01000001.1"/>
</dbReference>
<evidence type="ECO:0000259" key="3">
    <source>
        <dbReference type="Pfam" id="PF09992"/>
    </source>
</evidence>
<dbReference type="GO" id="GO:0016787">
    <property type="term" value="F:hydrolase activity"/>
    <property type="evidence" value="ECO:0007669"/>
    <property type="project" value="InterPro"/>
</dbReference>
<dbReference type="InterPro" id="IPR018711">
    <property type="entry name" value="NAGPA"/>
</dbReference>
<protein>
    <submittedName>
        <fullName evidence="4">3',5'-cyclic AMP phosphodiesterase CpdA</fullName>
    </submittedName>
</protein>
<dbReference type="Gene3D" id="3.60.21.10">
    <property type="match status" value="1"/>
</dbReference>
<dbReference type="SUPFAM" id="SSF56300">
    <property type="entry name" value="Metallo-dependent phosphatases"/>
    <property type="match status" value="1"/>
</dbReference>
<evidence type="ECO:0000313" key="4">
    <source>
        <dbReference type="EMBL" id="RKQ91392.1"/>
    </source>
</evidence>
<dbReference type="PANTHER" id="PTHR40446:SF2">
    <property type="entry name" value="N-ACETYLGLUCOSAMINE-1-PHOSPHODIESTER ALPHA-N-ACETYLGLUCOSAMINIDASE"/>
    <property type="match status" value="1"/>
</dbReference>
<keyword evidence="5" id="KW-1185">Reference proteome</keyword>
<dbReference type="Proteomes" id="UP000278962">
    <property type="component" value="Unassembled WGS sequence"/>
</dbReference>
<dbReference type="PANTHER" id="PTHR40446">
    <property type="entry name" value="N-ACETYLGLUCOSAMINE-1-PHOSPHODIESTER ALPHA-N-ACETYLGLUCOSAMINIDASE"/>
    <property type="match status" value="1"/>
</dbReference>
<dbReference type="Pfam" id="PF00149">
    <property type="entry name" value="Metallophos"/>
    <property type="match status" value="1"/>
</dbReference>
<accession>A0A660L8P2</accession>
<reference evidence="4 5" key="1">
    <citation type="submission" date="2018-10" db="EMBL/GenBank/DDBJ databases">
        <title>Genomic Encyclopedia of Archaeal and Bacterial Type Strains, Phase II (KMG-II): from individual species to whole genera.</title>
        <authorList>
            <person name="Goeker M."/>
        </authorList>
    </citation>
    <scope>NUCLEOTIDE SEQUENCE [LARGE SCALE GENOMIC DNA]</scope>
    <source>
        <strain evidence="4 5">DSM 14954</strain>
    </source>
</reference>
<feature type="domain" description="Phosphodiester glycosidase" evidence="3">
    <location>
        <begin position="200"/>
        <end position="376"/>
    </location>
</feature>
<proteinExistence type="predicted"/>
<feature type="chain" id="PRO_5024984284" evidence="1">
    <location>
        <begin position="23"/>
        <end position="1234"/>
    </location>
</feature>
<dbReference type="Pfam" id="PF09992">
    <property type="entry name" value="NAGPA"/>
    <property type="match status" value="1"/>
</dbReference>
<feature type="domain" description="Calcineurin-like phosphoesterase" evidence="2">
    <location>
        <begin position="734"/>
        <end position="895"/>
    </location>
</feature>
<gene>
    <name evidence="4" type="ORF">C8N24_1214</name>
</gene>
<sequence length="1234" mass="129116">MLKRTLTLAAALALLAPPVASAQGELALIDKTEPVGPGISLRHLKTVDETGWYDHQILSVDLANPAVKSDSLWKGAVSAGGPLTESANKAGAVAGVNADFFDINNSTAALGGQILGGTLLKSPDLGTGWNHAGVGKDGIGRLVDLTLEASATLKGTKHTVLTLNAANGNGVPAGSLLAFTKAWGTYARNRGLLGVTNVAEVLVTANKVVSVNPTGTGAGEIPDDSFVLVGRDAAADALRALAPGDDATLTYGLKDEVARSMQFAVGGNQPLVRDGAALPDDQLDNAVHPRTAIGFKDGGKTMLLVTADGRQAPVLGVTLRQLARTFVKLGAETALNLDGGGSTTMVARALGDTSVTVRNSPSDGAERHDPNGVGVFVTPGSGQVDELIVTPEAPRVFPGLHRTLKVKGVDDHDTPVAPGTVTWTGADAGGRVAAPADATGTLTATAKSGTVSEEAKVRVLGKLRTLELSSARLAFADADPSAARTLRVEGRDRQGYTAPIELADLDLSYDTSLLEVEQSGELLKLTPIKAGGTTLVFKAAGEQVKLPVTIGVVTQTAYTFDHADETTRWSTNGTEPATQTLSMQDGRLKLTYAGRRNMGITMRTAVVPNRIPLPGQPLRMRLRLWSELPITLSYVSYLNADGVSSGPLGAAIKAGWNDLEWTFPATTKFPVRIASFQVIETNVAQQKNGSVIFDKIDFDSSAEVESPPIEDLRPDALFSADGKAEGDWSFATLSDIQFTAAQPDLAKTGIAAINRIRATKPDLLVLNGDVTDLGGVADLKLARQTLETGGCDLVPAGGAEDSDPDTIPCYYVPGNHESYTASGQGTLDNWVAEFGRPYRTFDHKGTRFVLLNSTLGTLRSSSWAQLPMLDAALKSAATDPSIDNVMVFAHHPVDDPGELDASQLTDRTEVALIEKLLTDFRETSDKGIAMVGSHAQIADVHREQGVPYVVLPSSGKAPYGTPDRGGFTGWMKWTVDRSEKASQQWITADVRAFAQSATLTAPDALEVGDSTQVEGTIVQPSGVLPGSRVVPLRYPMSVRWSGSDNLAIGTDVAGAKAAGKAAILDPATRKLTALKSGDVTVTVTVDSMREYTGPESMAPITTSKVIRTQVTEVDEQTPIGGSVPATLALNLGPAVNFGTFTPGVEKTYEQTSTATVVSTAGDATLTVGEPGFLANGAFKLAKPLQVSGLPKTYAGPVTNDVATIGFKQEIAANDPLRTGAYSTTLTFTLSTTQP</sequence>
<dbReference type="AlphaFoldDB" id="A0A660L8P2"/>
<evidence type="ECO:0000313" key="5">
    <source>
        <dbReference type="Proteomes" id="UP000278962"/>
    </source>
</evidence>
<evidence type="ECO:0000256" key="1">
    <source>
        <dbReference type="SAM" id="SignalP"/>
    </source>
</evidence>
<dbReference type="InterPro" id="IPR004843">
    <property type="entry name" value="Calcineurin-like_PHP"/>
</dbReference>